<dbReference type="OrthoDB" id="20872at2759"/>
<evidence type="ECO:0000313" key="3">
    <source>
        <dbReference type="Proteomes" id="UP000234474"/>
    </source>
</evidence>
<dbReference type="RefSeq" id="XP_024686458.1">
    <property type="nucleotide sequence ID" value="XM_024821487.1"/>
</dbReference>
<comment type="caution">
    <text evidence="2">The sequence shown here is derived from an EMBL/GenBank/DDBJ whole genome shotgun (WGS) entry which is preliminary data.</text>
</comment>
<name>A0A2I1CJQ7_ASPN1</name>
<proteinExistence type="predicted"/>
<dbReference type="AlphaFoldDB" id="A0A2I1CJQ7"/>
<keyword evidence="3" id="KW-1185">Reference proteome</keyword>
<organism evidence="2 3">
    <name type="scientific">Aspergillus novofumigatus (strain IBT 16806)</name>
    <dbReference type="NCBI Taxonomy" id="1392255"/>
    <lineage>
        <taxon>Eukaryota</taxon>
        <taxon>Fungi</taxon>
        <taxon>Dikarya</taxon>
        <taxon>Ascomycota</taxon>
        <taxon>Pezizomycotina</taxon>
        <taxon>Eurotiomycetes</taxon>
        <taxon>Eurotiomycetidae</taxon>
        <taxon>Eurotiales</taxon>
        <taxon>Aspergillaceae</taxon>
        <taxon>Aspergillus</taxon>
        <taxon>Aspergillus subgen. Fumigati</taxon>
    </lineage>
</organism>
<sequence length="103" mass="11351">MEIVSTAIGVVGLATLFNTCIETLDTLAAAARHSVDREILQTKIEIERLRLIIWGPGLTNIDPNQPEDEIMRLPMNSTFSTNPSEARPATGCGRPFSLLRPLY</sequence>
<dbReference type="Proteomes" id="UP000234474">
    <property type="component" value="Unassembled WGS sequence"/>
</dbReference>
<reference evidence="3" key="1">
    <citation type="journal article" date="2018" name="Proc. Natl. Acad. Sci. U.S.A.">
        <title>Linking secondary metabolites to gene clusters through genome sequencing of six diverse Aspergillus species.</title>
        <authorList>
            <person name="Kaerboelling I."/>
            <person name="Vesth T.C."/>
            <person name="Frisvad J.C."/>
            <person name="Nybo J.L."/>
            <person name="Theobald S."/>
            <person name="Kuo A."/>
            <person name="Bowyer P."/>
            <person name="Matsuda Y."/>
            <person name="Mondo S."/>
            <person name="Lyhne E.K."/>
            <person name="Kogle M.E."/>
            <person name="Clum A."/>
            <person name="Lipzen A."/>
            <person name="Salamov A."/>
            <person name="Ngan C.Y."/>
            <person name="Daum C."/>
            <person name="Chiniquy J."/>
            <person name="Barry K."/>
            <person name="LaButti K."/>
            <person name="Haridas S."/>
            <person name="Simmons B.A."/>
            <person name="Magnuson J.K."/>
            <person name="Mortensen U.H."/>
            <person name="Larsen T.O."/>
            <person name="Grigoriev I.V."/>
            <person name="Baker S.E."/>
            <person name="Andersen M.R."/>
        </authorList>
    </citation>
    <scope>NUCLEOTIDE SEQUENCE [LARGE SCALE GENOMIC DNA]</scope>
    <source>
        <strain evidence="3">IBT 16806</strain>
    </source>
</reference>
<dbReference type="Pfam" id="PF14479">
    <property type="entry name" value="HeLo"/>
    <property type="match status" value="1"/>
</dbReference>
<dbReference type="Gene3D" id="1.20.120.1020">
    <property type="entry name" value="Prion-inhibition and propagation, HeLo domain"/>
    <property type="match status" value="1"/>
</dbReference>
<feature type="domain" description="Prion-inhibition and propagation HeLo" evidence="1">
    <location>
        <begin position="6"/>
        <end position="64"/>
    </location>
</feature>
<gene>
    <name evidence="2" type="ORF">P174DRAFT_26</name>
</gene>
<protein>
    <recommendedName>
        <fullName evidence="1">Prion-inhibition and propagation HeLo domain-containing protein</fullName>
    </recommendedName>
</protein>
<evidence type="ECO:0000313" key="2">
    <source>
        <dbReference type="EMBL" id="PKX97863.1"/>
    </source>
</evidence>
<dbReference type="EMBL" id="MSZS01000001">
    <property type="protein sequence ID" value="PKX97863.1"/>
    <property type="molecule type" value="Genomic_DNA"/>
</dbReference>
<evidence type="ECO:0000259" key="1">
    <source>
        <dbReference type="Pfam" id="PF14479"/>
    </source>
</evidence>
<dbReference type="GeneID" id="36528813"/>
<dbReference type="VEuPathDB" id="FungiDB:P174DRAFT_26"/>
<accession>A0A2I1CJQ7</accession>
<dbReference type="InterPro" id="IPR038305">
    <property type="entry name" value="HeLo_sf"/>
</dbReference>
<dbReference type="InterPro" id="IPR029498">
    <property type="entry name" value="HeLo_dom"/>
</dbReference>